<dbReference type="InterPro" id="IPR012337">
    <property type="entry name" value="RNaseH-like_sf"/>
</dbReference>
<dbReference type="Pfam" id="PF13006">
    <property type="entry name" value="Nterm_IS4"/>
    <property type="match status" value="1"/>
</dbReference>
<dbReference type="NCBIfam" id="NF033592">
    <property type="entry name" value="transpos_IS4_1"/>
    <property type="match status" value="1"/>
</dbReference>
<dbReference type="SUPFAM" id="SSF53098">
    <property type="entry name" value="Ribonuclease H-like"/>
    <property type="match status" value="1"/>
</dbReference>
<dbReference type="PANTHER" id="PTHR37529:SF1">
    <property type="entry name" value="TRANSPOSASE INSG FOR INSERTION SEQUENCE ELEMENT IS4-RELATED"/>
    <property type="match status" value="1"/>
</dbReference>
<keyword evidence="4" id="KW-1185">Reference proteome</keyword>
<name>A0ABT0K5Q6_9ACTN</name>
<sequence length="411" mass="43819">MGHDGSEGLSPEGWLPDRVTVGVLTRVYPPELVDRVLAVTDTAEVRRRLLPSRLVVYFVLALWLFRGRNCGYVQVLARLTSGLHFQRRAAALAAGEPGGAGWSLPASPSLGEARARIGSDPVRMLFEHAAGPVGVAGQTGVFLHGLRLVQIDGSTCDLPDTEKNRVFFAGPSNAGGPAPFPKVRWVIAAEAATGALLGASFGPWTTGEPALARDLLAHLGPGMLTLADRNFLSHRLASEVVATGAHLLWRAKANFTLAPVRVLDDGSYLAELTPARTRDGPPLTVRVIEYTVHSTTADGPTSSELFCLVTDLLDPEEWSMLDLACAYPTRWGCETVIGHHKTDLGEGRPVLRSKDPEGVAQEMWALFAVYQALARLIGVAADTTGTPPDKISFRRALAAASDSIGTAAFPP</sequence>
<dbReference type="InterPro" id="IPR002559">
    <property type="entry name" value="Transposase_11"/>
</dbReference>
<accession>A0ABT0K5Q6</accession>
<reference evidence="3 4" key="1">
    <citation type="submission" date="2022-04" db="EMBL/GenBank/DDBJ databases">
        <title>Genome diversity in the genus Frankia.</title>
        <authorList>
            <person name="Carlos-Shanley C."/>
            <person name="Hahn D."/>
        </authorList>
    </citation>
    <scope>NUCLEOTIDE SEQUENCE [LARGE SCALE GENOMIC DNA]</scope>
    <source>
        <strain evidence="3 4">Ag45/Mut15</strain>
    </source>
</reference>
<evidence type="ECO:0000313" key="4">
    <source>
        <dbReference type="Proteomes" id="UP001201873"/>
    </source>
</evidence>
<protein>
    <submittedName>
        <fullName evidence="3">IS4 family transposase</fullName>
    </submittedName>
</protein>
<dbReference type="EMBL" id="JALKFT010000087">
    <property type="protein sequence ID" value="MCK9879134.1"/>
    <property type="molecule type" value="Genomic_DNA"/>
</dbReference>
<organism evidence="3 4">
    <name type="scientific">Frankia umida</name>
    <dbReference type="NCBI Taxonomy" id="573489"/>
    <lineage>
        <taxon>Bacteria</taxon>
        <taxon>Bacillati</taxon>
        <taxon>Actinomycetota</taxon>
        <taxon>Actinomycetes</taxon>
        <taxon>Frankiales</taxon>
        <taxon>Frankiaceae</taxon>
        <taxon>Frankia</taxon>
    </lineage>
</organism>
<evidence type="ECO:0000313" key="3">
    <source>
        <dbReference type="EMBL" id="MCK9879134.1"/>
    </source>
</evidence>
<dbReference type="PANTHER" id="PTHR37529">
    <property type="entry name" value="TRANSPOSASE INSG FOR INSERTION SEQUENCE ELEMENT IS4-RELATED"/>
    <property type="match status" value="1"/>
</dbReference>
<dbReference type="InterPro" id="IPR024473">
    <property type="entry name" value="Transposases_IS4_N"/>
</dbReference>
<evidence type="ECO:0000259" key="1">
    <source>
        <dbReference type="Pfam" id="PF01609"/>
    </source>
</evidence>
<feature type="domain" description="Transposase IS4 N-terminal" evidence="2">
    <location>
        <begin position="19"/>
        <end position="127"/>
    </location>
</feature>
<dbReference type="Pfam" id="PF01609">
    <property type="entry name" value="DDE_Tnp_1"/>
    <property type="match status" value="1"/>
</dbReference>
<dbReference type="InterPro" id="IPR047952">
    <property type="entry name" value="Transpos_IS4"/>
</dbReference>
<evidence type="ECO:0000259" key="2">
    <source>
        <dbReference type="Pfam" id="PF13006"/>
    </source>
</evidence>
<dbReference type="RefSeq" id="WP_248827178.1">
    <property type="nucleotide sequence ID" value="NZ_JALKFT010000087.1"/>
</dbReference>
<feature type="domain" description="Transposase IS4-like" evidence="1">
    <location>
        <begin position="176"/>
        <end position="370"/>
    </location>
</feature>
<comment type="caution">
    <text evidence="3">The sequence shown here is derived from an EMBL/GenBank/DDBJ whole genome shotgun (WGS) entry which is preliminary data.</text>
</comment>
<dbReference type="Proteomes" id="UP001201873">
    <property type="component" value="Unassembled WGS sequence"/>
</dbReference>
<proteinExistence type="predicted"/>
<gene>
    <name evidence="3" type="ORF">MXD59_25850</name>
</gene>